<evidence type="ECO:0000313" key="2">
    <source>
        <dbReference type="EMBL" id="MXO54066.1"/>
    </source>
</evidence>
<dbReference type="Proteomes" id="UP000430272">
    <property type="component" value="Unassembled WGS sequence"/>
</dbReference>
<evidence type="ECO:0000313" key="3">
    <source>
        <dbReference type="Proteomes" id="UP000430272"/>
    </source>
</evidence>
<keyword evidence="3" id="KW-1185">Reference proteome</keyword>
<protein>
    <submittedName>
        <fullName evidence="2">Uncharacterized protein</fullName>
    </submittedName>
</protein>
<name>A0A844Y8A7_9SPHN</name>
<dbReference type="EMBL" id="WTYD01000001">
    <property type="protein sequence ID" value="MXO54066.1"/>
    <property type="molecule type" value="Genomic_DNA"/>
</dbReference>
<comment type="caution">
    <text evidence="2">The sequence shown here is derived from an EMBL/GenBank/DDBJ whole genome shotgun (WGS) entry which is preliminary data.</text>
</comment>
<feature type="transmembrane region" description="Helical" evidence="1">
    <location>
        <begin position="6"/>
        <end position="28"/>
    </location>
</feature>
<evidence type="ECO:0000256" key="1">
    <source>
        <dbReference type="SAM" id="Phobius"/>
    </source>
</evidence>
<keyword evidence="1" id="KW-0812">Transmembrane</keyword>
<dbReference type="RefSeq" id="WP_160660852.1">
    <property type="nucleotide sequence ID" value="NZ_BAABDV010000001.1"/>
</dbReference>
<dbReference type="AlphaFoldDB" id="A0A844Y8A7"/>
<reference evidence="2 3" key="1">
    <citation type="submission" date="2019-12" db="EMBL/GenBank/DDBJ databases">
        <title>Genomic-based taxomic classification of the family Erythrobacteraceae.</title>
        <authorList>
            <person name="Xu L."/>
        </authorList>
    </citation>
    <scope>NUCLEOTIDE SEQUENCE [LARGE SCALE GENOMIC DNA]</scope>
    <source>
        <strain evidence="2 3">JCM 17468</strain>
    </source>
</reference>
<keyword evidence="1" id="KW-0472">Membrane</keyword>
<proteinExistence type="predicted"/>
<gene>
    <name evidence="2" type="ORF">GRI47_08600</name>
</gene>
<accession>A0A844Y8A7</accession>
<organism evidence="2 3">
    <name type="scientific">Qipengyuania pelagi</name>
    <dbReference type="NCBI Taxonomy" id="994320"/>
    <lineage>
        <taxon>Bacteria</taxon>
        <taxon>Pseudomonadati</taxon>
        <taxon>Pseudomonadota</taxon>
        <taxon>Alphaproteobacteria</taxon>
        <taxon>Sphingomonadales</taxon>
        <taxon>Erythrobacteraceae</taxon>
        <taxon>Qipengyuania</taxon>
    </lineage>
</organism>
<sequence length="48" mass="5191">MVLGWGPVEWIASIAVLVTLCVVPVWVASRGKTGEARFDSDGKVMDDE</sequence>
<keyword evidence="1" id="KW-1133">Transmembrane helix</keyword>